<gene>
    <name evidence="2" type="ORF">CFX0092_P0023</name>
</gene>
<evidence type="ECO:0000313" key="3">
    <source>
        <dbReference type="Proteomes" id="UP000215027"/>
    </source>
</evidence>
<feature type="region of interest" description="Disordered" evidence="1">
    <location>
        <begin position="1"/>
        <end position="20"/>
    </location>
</feature>
<dbReference type="Proteomes" id="UP000215027">
    <property type="component" value="Plasmid III"/>
</dbReference>
<geneLocation type="plasmid" evidence="2 3">
    <name>III</name>
</geneLocation>
<reference evidence="2" key="1">
    <citation type="submission" date="2016-01" db="EMBL/GenBank/DDBJ databases">
        <authorList>
            <person name="Mcilroy J.S."/>
            <person name="Karst M S."/>
            <person name="Albertsen M."/>
        </authorList>
    </citation>
    <scope>NUCLEOTIDE SEQUENCE</scope>
    <source>
        <strain evidence="2">Cfx-K</strain>
        <plasmid evidence="2">III</plasmid>
    </source>
</reference>
<dbReference type="EMBL" id="LN890657">
    <property type="protein sequence ID" value="CUS06423.1"/>
    <property type="molecule type" value="Genomic_DNA"/>
</dbReference>
<evidence type="ECO:0000313" key="2">
    <source>
        <dbReference type="EMBL" id="CUS06423.1"/>
    </source>
</evidence>
<name>A0A161KDA8_9CHLR</name>
<protein>
    <submittedName>
        <fullName evidence="2">Uncharacterized protein</fullName>
    </submittedName>
</protein>
<keyword evidence="2" id="KW-0614">Plasmid</keyword>
<keyword evidence="3" id="KW-1185">Reference proteome</keyword>
<evidence type="ECO:0000256" key="1">
    <source>
        <dbReference type="SAM" id="MobiDB-lite"/>
    </source>
</evidence>
<proteinExistence type="predicted"/>
<dbReference type="KEGG" id="pbf:CFX0092_P0023"/>
<dbReference type="AlphaFoldDB" id="A0A161KDA8"/>
<organism evidence="2 3">
    <name type="scientific">Candidatus Promineifilum breve</name>
    <dbReference type="NCBI Taxonomy" id="1806508"/>
    <lineage>
        <taxon>Bacteria</taxon>
        <taxon>Bacillati</taxon>
        <taxon>Chloroflexota</taxon>
        <taxon>Ardenticatenia</taxon>
        <taxon>Candidatus Promineifilales</taxon>
        <taxon>Candidatus Promineifilaceae</taxon>
        <taxon>Candidatus Promineifilum</taxon>
    </lineage>
</organism>
<feature type="compositionally biased region" description="Low complexity" evidence="1">
    <location>
        <begin position="9"/>
        <end position="20"/>
    </location>
</feature>
<sequence>MAVAVAGHTTTSSTTNANSYTLSSYTPATGTNRILVVRVHGLGSNDTGTYGVSSVTFGGVALTEAVTLRHTGASRTYRTSIYYLINPSSSAGNIVVTFSQTVQGCIIAADTLTGAAQTSPIAETNTDIVSPEAVLTIADFGGGVVMAAVTTHASSVPTWDTVDLTEQYDLRAGTGNSEVAGWGGWADDEGTLGDYYITQSQSNPQAAVLVEFLPASAAPQSITPSAGIATAQAFGGLGLGLNIAAVGAIASAGNVPSPTAAPGPVAVAPGSFTSLESIGAATVGRGPVSVLPGSIASAGNVPSAIVTTGGVVVAPSSVATAQSVPVPTVGQGTATVVPSSLATAESVPGPVVGRGAVTVAPSVIGSGENVNPATIAPGVVAISPAAVGSAESVGSPALAAGAMVAPSGVGSVESVPSPSLAPGGVAIAPSGMASSESVGAAVLLAVGGIVAGDIATTEAFGGALLAPGAVAITPAGITSDANVNGVTVSSGSATIAPNAIGGVESFGVPTLSGNRYTTTLNDSADDALEFSNGSMYLTTTSGNVNATQPYAAFRFPDIPVPAGATAIHTYLRLFTVLYDDPILTAKMELSASPAPLSATAGDISGRTLTENGAVWSASNIGLNQYNQSPDLAAAFQEVLNLPGWTEGVSDILIVLHDNGAGGLFRFHMADSPTDRPQLIIDYVIGATAQTVTVEGIPTGEALSEATVAPGTTTIDVVNGVATQEIVVEPFLATTQTVVEAGEIASAFRSVGATVAQGGPVVSAEAIPSGEAFGGVAVIVEFEITVTDSVATAESVAAPGVQIGAITILPGSVLSGETFGPVGLTTGVAVTAAAIASGESVGTAVVMPGGVVIVAGSVAGAGAFGAALVTAGTLLVAPDGVASGESVAAAVVTPGAVTVTPPGVASAESVGAASLSGVVGVAVGAGVVSAESVGAAIVIPGAHGIAPNGVGSLEAVAAPALSAVATIAPIGVPSGEGVGLAALVPGGVALSPDAIASLESIGLSLFSRGAIVVTPAAVASVEMFGSAALTVGPVAIGPLGIPSAESFGWLILIARFLPTLTIYRVAAGNRVYRVAAEGQVYAVPFKRRVYHVED</sequence>
<accession>A0A161KDA8</accession>